<proteinExistence type="predicted"/>
<dbReference type="GeneID" id="99764752"/>
<keyword evidence="1 2" id="KW-0694">RNA-binding</keyword>
<dbReference type="InterPro" id="IPR035920">
    <property type="entry name" value="YhbY-like_sf"/>
</dbReference>
<dbReference type="SUPFAM" id="SSF75471">
    <property type="entry name" value="YhbY-like"/>
    <property type="match status" value="1"/>
</dbReference>
<sequence length="103" mass="11498">MPLSQQDKKRLRRIGHHLKPVLISGDKGLTETFLEELEGRLEDHELIKVKINASTREQRAGMVESLCESTGADLVQRIGNIALIYRAAAKPDPKLSNVLRADV</sequence>
<evidence type="ECO:0000259" key="3">
    <source>
        <dbReference type="PROSITE" id="PS51295"/>
    </source>
</evidence>
<evidence type="ECO:0000256" key="2">
    <source>
        <dbReference type="PROSITE-ProRule" id="PRU00626"/>
    </source>
</evidence>
<evidence type="ECO:0000313" key="4">
    <source>
        <dbReference type="EMBL" id="MBF5051696.1"/>
    </source>
</evidence>
<dbReference type="Gene3D" id="3.30.110.60">
    <property type="entry name" value="YhbY-like"/>
    <property type="match status" value="1"/>
</dbReference>
<feature type="domain" description="CRM" evidence="3">
    <location>
        <begin position="1"/>
        <end position="97"/>
    </location>
</feature>
<comment type="caution">
    <text evidence="4">The sequence shown here is derived from an EMBL/GenBank/DDBJ whole genome shotgun (WGS) entry which is preliminary data.</text>
</comment>
<dbReference type="Pfam" id="PF01985">
    <property type="entry name" value="CRS1_YhbY"/>
    <property type="match status" value="1"/>
</dbReference>
<organism evidence="4 5">
    <name type="scientific">Alloalcanivorax venustensis ISO4</name>
    <dbReference type="NCBI Taxonomy" id="1177184"/>
    <lineage>
        <taxon>Bacteria</taxon>
        <taxon>Pseudomonadati</taxon>
        <taxon>Pseudomonadota</taxon>
        <taxon>Gammaproteobacteria</taxon>
        <taxon>Oceanospirillales</taxon>
        <taxon>Alcanivoracaceae</taxon>
        <taxon>Alloalcanivorax</taxon>
    </lineage>
</organism>
<dbReference type="RefSeq" id="WP_142948303.1">
    <property type="nucleotide sequence ID" value="NZ_ARXR01000002.1"/>
</dbReference>
<dbReference type="InterPro" id="IPR001890">
    <property type="entry name" value="RNA-binding_CRM"/>
</dbReference>
<dbReference type="PROSITE" id="PS51295">
    <property type="entry name" value="CRM"/>
    <property type="match status" value="1"/>
</dbReference>
<gene>
    <name evidence="4" type="ORF">ISO4_00298</name>
</gene>
<accession>A0ABS0ADV9</accession>
<name>A0ABS0ADV9_9GAMM</name>
<reference evidence="4 5" key="1">
    <citation type="submission" date="2012-09" db="EMBL/GenBank/DDBJ databases">
        <title>Genome Sequence of alkane-degrading Bacterium Alcanivorax venustensis ISO4.</title>
        <authorList>
            <person name="Lai Q."/>
            <person name="Shao Z."/>
        </authorList>
    </citation>
    <scope>NUCLEOTIDE SEQUENCE [LARGE SCALE GENOMIC DNA]</scope>
    <source>
        <strain evidence="4 5">ISO4</strain>
    </source>
</reference>
<dbReference type="SMART" id="SM01103">
    <property type="entry name" value="CRS1_YhbY"/>
    <property type="match status" value="1"/>
</dbReference>
<evidence type="ECO:0000313" key="5">
    <source>
        <dbReference type="Proteomes" id="UP000644441"/>
    </source>
</evidence>
<evidence type="ECO:0000256" key="1">
    <source>
        <dbReference type="ARBA" id="ARBA00022884"/>
    </source>
</evidence>
<dbReference type="PANTHER" id="PTHR40065:SF3">
    <property type="entry name" value="RNA-BINDING PROTEIN YHBY"/>
    <property type="match status" value="1"/>
</dbReference>
<dbReference type="Proteomes" id="UP000644441">
    <property type="component" value="Unassembled WGS sequence"/>
</dbReference>
<dbReference type="InterPro" id="IPR051925">
    <property type="entry name" value="RNA-binding_domain"/>
</dbReference>
<dbReference type="PANTHER" id="PTHR40065">
    <property type="entry name" value="RNA-BINDING PROTEIN YHBY"/>
    <property type="match status" value="1"/>
</dbReference>
<dbReference type="EMBL" id="ARXR01000002">
    <property type="protein sequence ID" value="MBF5051696.1"/>
    <property type="molecule type" value="Genomic_DNA"/>
</dbReference>
<protein>
    <recommendedName>
        <fullName evidence="3">CRM domain-containing protein</fullName>
    </recommendedName>
</protein>
<keyword evidence="5" id="KW-1185">Reference proteome</keyword>